<dbReference type="PROSITE" id="PS50850">
    <property type="entry name" value="MFS"/>
    <property type="match status" value="1"/>
</dbReference>
<comment type="subcellular location">
    <subcellularLocation>
        <location evidence="1">Membrane</location>
        <topology evidence="1">Multi-pass membrane protein</topology>
    </subcellularLocation>
</comment>
<evidence type="ECO:0000256" key="2">
    <source>
        <dbReference type="ARBA" id="ARBA00022448"/>
    </source>
</evidence>
<dbReference type="Gene3D" id="1.20.1250.20">
    <property type="entry name" value="MFS general substrate transporter like domains"/>
    <property type="match status" value="1"/>
</dbReference>
<dbReference type="GO" id="GO:0022857">
    <property type="term" value="F:transmembrane transporter activity"/>
    <property type="evidence" value="ECO:0007669"/>
    <property type="project" value="InterPro"/>
</dbReference>
<dbReference type="InterPro" id="IPR036259">
    <property type="entry name" value="MFS_trans_sf"/>
</dbReference>
<dbReference type="InterPro" id="IPR020846">
    <property type="entry name" value="MFS_dom"/>
</dbReference>
<dbReference type="Pfam" id="PF07690">
    <property type="entry name" value="MFS_1"/>
    <property type="match status" value="1"/>
</dbReference>
<dbReference type="GO" id="GO:0016020">
    <property type="term" value="C:membrane"/>
    <property type="evidence" value="ECO:0007669"/>
    <property type="project" value="UniProtKB-SubCell"/>
</dbReference>
<sequence length="449" mass="46542">MSAPAAPRRRVLLVLLLLTCTLNFADRAVFSALAQTIKADLLLTDLQLGLLQGLVFAALYALAGLPIGLLAERFSRKRIIASCTIIWSLATAATGMAGSFAALAASRLGVGMGEAGFVPPTASMVADIAPREKRASTFALVMLGTPIGTLLGAMLAGHIAMLWHWRTAFLLFALPGFVVAGLLLLLAPEPERGRYDAEAKGGKAPPVGEFLREVAGNPTLLCVIAGGSLAGFGMTSISQFLAVFLARTHHLGVREAAANFGLISGLAITFGLIVGSFGTDWLARRDARWPAWGAAFGLTLAPPIYWLAFHAASLGAAFALLLVAGAFLLLFYGPTTGMIQNLLPTRMRASGVALYTLLYTLIGSGLGPVFVGFASDRAARIAYAGPYGVDCPAGMPAHGAGEAMAAACRQASAQGLQSALSLAVLVFFAAALCFLAAAPGLRRIAQTKA</sequence>
<keyword evidence="2" id="KW-0813">Transport</keyword>
<feature type="transmembrane region" description="Helical" evidence="6">
    <location>
        <begin position="83"/>
        <end position="102"/>
    </location>
</feature>
<feature type="domain" description="Major facilitator superfamily (MFS) profile" evidence="7">
    <location>
        <begin position="12"/>
        <end position="448"/>
    </location>
</feature>
<keyword evidence="4 6" id="KW-1133">Transmembrane helix</keyword>
<evidence type="ECO:0000256" key="3">
    <source>
        <dbReference type="ARBA" id="ARBA00022692"/>
    </source>
</evidence>
<feature type="transmembrane region" description="Helical" evidence="6">
    <location>
        <begin position="220"/>
        <end position="245"/>
    </location>
</feature>
<feature type="transmembrane region" description="Helical" evidence="6">
    <location>
        <begin position="289"/>
        <end position="308"/>
    </location>
</feature>
<feature type="transmembrane region" description="Helical" evidence="6">
    <location>
        <begin position="419"/>
        <end position="441"/>
    </location>
</feature>
<evidence type="ECO:0000313" key="8">
    <source>
        <dbReference type="EMBL" id="MBB3957418.1"/>
    </source>
</evidence>
<keyword evidence="5 6" id="KW-0472">Membrane</keyword>
<evidence type="ECO:0000256" key="6">
    <source>
        <dbReference type="SAM" id="Phobius"/>
    </source>
</evidence>
<name>A0A7W6G8G7_9SPHN</name>
<feature type="transmembrane region" description="Helical" evidence="6">
    <location>
        <begin position="352"/>
        <end position="374"/>
    </location>
</feature>
<keyword evidence="9" id="KW-1185">Reference proteome</keyword>
<dbReference type="SUPFAM" id="SSF103473">
    <property type="entry name" value="MFS general substrate transporter"/>
    <property type="match status" value="1"/>
</dbReference>
<reference evidence="8 9" key="1">
    <citation type="submission" date="2020-08" db="EMBL/GenBank/DDBJ databases">
        <title>Genomic Encyclopedia of Type Strains, Phase IV (KMG-IV): sequencing the most valuable type-strain genomes for metagenomic binning, comparative biology and taxonomic classification.</title>
        <authorList>
            <person name="Goeker M."/>
        </authorList>
    </citation>
    <scope>NUCLEOTIDE SEQUENCE [LARGE SCALE GENOMIC DNA]</scope>
    <source>
        <strain evidence="8 9">DSM 27057</strain>
    </source>
</reference>
<evidence type="ECO:0000313" key="9">
    <source>
        <dbReference type="Proteomes" id="UP000548867"/>
    </source>
</evidence>
<dbReference type="AlphaFoldDB" id="A0A7W6G8G7"/>
<organism evidence="8 9">
    <name type="scientific">Novosphingobium sediminicola</name>
    <dbReference type="NCBI Taxonomy" id="563162"/>
    <lineage>
        <taxon>Bacteria</taxon>
        <taxon>Pseudomonadati</taxon>
        <taxon>Pseudomonadota</taxon>
        <taxon>Alphaproteobacteria</taxon>
        <taxon>Sphingomonadales</taxon>
        <taxon>Sphingomonadaceae</taxon>
        <taxon>Novosphingobium</taxon>
    </lineage>
</organism>
<evidence type="ECO:0000256" key="4">
    <source>
        <dbReference type="ARBA" id="ARBA00022989"/>
    </source>
</evidence>
<keyword evidence="3 6" id="KW-0812">Transmembrane</keyword>
<dbReference type="EMBL" id="JACIDX010000023">
    <property type="protein sequence ID" value="MBB3957418.1"/>
    <property type="molecule type" value="Genomic_DNA"/>
</dbReference>
<feature type="transmembrane region" description="Helical" evidence="6">
    <location>
        <begin position="314"/>
        <end position="332"/>
    </location>
</feature>
<evidence type="ECO:0000256" key="1">
    <source>
        <dbReference type="ARBA" id="ARBA00004141"/>
    </source>
</evidence>
<feature type="transmembrane region" description="Helical" evidence="6">
    <location>
        <begin position="50"/>
        <end position="71"/>
    </location>
</feature>
<dbReference type="RefSeq" id="WP_183628699.1">
    <property type="nucleotide sequence ID" value="NZ_JACIDX010000023.1"/>
</dbReference>
<accession>A0A7W6G8G7</accession>
<dbReference type="PANTHER" id="PTHR23505">
    <property type="entry name" value="SPINSTER"/>
    <property type="match status" value="1"/>
</dbReference>
<protein>
    <submittedName>
        <fullName evidence="8">Putative MFS family arabinose efflux permease</fullName>
    </submittedName>
</protein>
<feature type="transmembrane region" description="Helical" evidence="6">
    <location>
        <begin position="169"/>
        <end position="187"/>
    </location>
</feature>
<evidence type="ECO:0000259" key="7">
    <source>
        <dbReference type="PROSITE" id="PS50850"/>
    </source>
</evidence>
<dbReference type="CDD" id="cd17328">
    <property type="entry name" value="MFS_spinster_like"/>
    <property type="match status" value="1"/>
</dbReference>
<gene>
    <name evidence="8" type="ORF">GGR38_004392</name>
</gene>
<dbReference type="PANTHER" id="PTHR23505:SF79">
    <property type="entry name" value="PROTEIN SPINSTER"/>
    <property type="match status" value="1"/>
</dbReference>
<evidence type="ECO:0000256" key="5">
    <source>
        <dbReference type="ARBA" id="ARBA00023136"/>
    </source>
</evidence>
<feature type="transmembrane region" description="Helical" evidence="6">
    <location>
        <begin position="138"/>
        <end position="163"/>
    </location>
</feature>
<dbReference type="InterPro" id="IPR011701">
    <property type="entry name" value="MFS"/>
</dbReference>
<feature type="transmembrane region" description="Helical" evidence="6">
    <location>
        <begin position="257"/>
        <end position="277"/>
    </location>
</feature>
<proteinExistence type="predicted"/>
<dbReference type="Proteomes" id="UP000548867">
    <property type="component" value="Unassembled WGS sequence"/>
</dbReference>
<dbReference type="InterPro" id="IPR044770">
    <property type="entry name" value="MFS_spinster-like"/>
</dbReference>
<comment type="caution">
    <text evidence="8">The sequence shown here is derived from an EMBL/GenBank/DDBJ whole genome shotgun (WGS) entry which is preliminary data.</text>
</comment>